<accession>A0ACB7Z8T7</accession>
<evidence type="ECO:0000313" key="1">
    <source>
        <dbReference type="EMBL" id="KAH7862259.1"/>
    </source>
</evidence>
<dbReference type="Proteomes" id="UP000828048">
    <property type="component" value="Chromosome 12"/>
</dbReference>
<proteinExistence type="predicted"/>
<gene>
    <name evidence="1" type="ORF">Vadar_002170</name>
</gene>
<organism evidence="1 2">
    <name type="scientific">Vaccinium darrowii</name>
    <dbReference type="NCBI Taxonomy" id="229202"/>
    <lineage>
        <taxon>Eukaryota</taxon>
        <taxon>Viridiplantae</taxon>
        <taxon>Streptophyta</taxon>
        <taxon>Embryophyta</taxon>
        <taxon>Tracheophyta</taxon>
        <taxon>Spermatophyta</taxon>
        <taxon>Magnoliopsida</taxon>
        <taxon>eudicotyledons</taxon>
        <taxon>Gunneridae</taxon>
        <taxon>Pentapetalae</taxon>
        <taxon>asterids</taxon>
        <taxon>Ericales</taxon>
        <taxon>Ericaceae</taxon>
        <taxon>Vaccinioideae</taxon>
        <taxon>Vaccinieae</taxon>
        <taxon>Vaccinium</taxon>
    </lineage>
</organism>
<evidence type="ECO:0000313" key="2">
    <source>
        <dbReference type="Proteomes" id="UP000828048"/>
    </source>
</evidence>
<name>A0ACB7Z8T7_9ERIC</name>
<protein>
    <submittedName>
        <fullName evidence="1">Uncharacterized protein</fullName>
    </submittedName>
</protein>
<reference evidence="1 2" key="1">
    <citation type="journal article" date="2021" name="Hortic Res">
        <title>High-quality reference genome and annotation aids understanding of berry development for evergreen blueberry (Vaccinium darrowii).</title>
        <authorList>
            <person name="Yu J."/>
            <person name="Hulse-Kemp A.M."/>
            <person name="Babiker E."/>
            <person name="Staton M."/>
        </authorList>
    </citation>
    <scope>NUCLEOTIDE SEQUENCE [LARGE SCALE GENOMIC DNA]</scope>
    <source>
        <strain evidence="2">cv. NJ 8807/NJ 8810</strain>
        <tissue evidence="1">Young leaf</tissue>
    </source>
</reference>
<sequence length="778" mass="86200">MSSSSSNGSDPLRLLIPKAAAPSNFSRQFNLHQVSEMAEVTKLLYIVVVENDEEEKTEKGKESFRYTRPVLQSTLQLMGCKARHAFKISQRVFELMKSKCSAEAWVSTEVEMPELDCSKGQSRKESDCFSSGCLDKEDGDHHLVLEKDAKSNSKPFELYKRRTTVVVRRKTFLDVVCDALAEYKYVGPNQRADLVLACRFRERKESVTVLLCGTSGCGKSTLSALLGSRLGITTVISTDSIRHMMRSFVDEKQNPLLWASTYHAGEHLDLEAVAAAKAKRKATKLAGVSQLPSKDDVSDGPAFVIPEVGSTPAELISPKQMAIEGFKAQSEMVIDSLDRLITAWEERKESVVVEGVHLSLNFVMGLMKKHPSIIPFMIYITNEDKHLERFAVRAKYMTLDPAKNKYVKYIRNIRTIQEYLCKRADKHLVPKVNNTNVDKSVAAIHATVFSCLRRRETGEQLYDPATNTVSVVDEEYRNQCAANSLSSKGMFQLIQRQGSSRHLMALLNTDGSVAKAWPVNSIDCNGQRRLGESTEEGIGTPMYGPLQIGKSEPVNLQFGHFGISAWPNDIGGTSHASSVDESRGDITDNGSRYYSSCCSSPRMSDGPAKELKEEHSVHGSDEEVDDPPEVDSDEDLSDDGRKQIHEEMEGSVDEESTKSDEEYDDLAMQDIQDNGYLSDDEEFKDKVAPMPGKEPTSDALGVPGDKDRLNLDPLSKTKSDPLSELPFSYASILRDKKTGKRVPSSGNVKLRKRSHSIPAFGKRGSPTKGPILSGAPQM</sequence>
<comment type="caution">
    <text evidence="1">The sequence shown here is derived from an EMBL/GenBank/DDBJ whole genome shotgun (WGS) entry which is preliminary data.</text>
</comment>
<keyword evidence="2" id="KW-1185">Reference proteome</keyword>
<dbReference type="EMBL" id="CM037162">
    <property type="protein sequence ID" value="KAH7862259.1"/>
    <property type="molecule type" value="Genomic_DNA"/>
</dbReference>